<feature type="domain" description="Ig-like" evidence="9">
    <location>
        <begin position="331"/>
        <end position="421"/>
    </location>
</feature>
<dbReference type="CDD" id="cd00096">
    <property type="entry name" value="Ig"/>
    <property type="match status" value="2"/>
</dbReference>
<evidence type="ECO:0000256" key="3">
    <source>
        <dbReference type="ARBA" id="ARBA00022737"/>
    </source>
</evidence>
<keyword evidence="6" id="KW-0325">Glycoprotein</keyword>
<dbReference type="CDD" id="cd00063">
    <property type="entry name" value="FN3"/>
    <property type="match status" value="1"/>
</dbReference>
<feature type="domain" description="Ig-like" evidence="9">
    <location>
        <begin position="153"/>
        <end position="240"/>
    </location>
</feature>
<dbReference type="InterPro" id="IPR003599">
    <property type="entry name" value="Ig_sub"/>
</dbReference>
<organism evidence="13">
    <name type="scientific">Echinostoma caproni</name>
    <dbReference type="NCBI Taxonomy" id="27848"/>
    <lineage>
        <taxon>Eukaryota</taxon>
        <taxon>Metazoa</taxon>
        <taxon>Spiralia</taxon>
        <taxon>Lophotrochozoa</taxon>
        <taxon>Platyhelminthes</taxon>
        <taxon>Trematoda</taxon>
        <taxon>Digenea</taxon>
        <taxon>Plagiorchiida</taxon>
        <taxon>Echinostomata</taxon>
        <taxon>Echinostomatoidea</taxon>
        <taxon>Echinostomatidae</taxon>
        <taxon>Echinostoma</taxon>
    </lineage>
</organism>
<protein>
    <submittedName>
        <fullName evidence="13">Roundabout, axon guidance receptor, homolog 2 (Drosophila)</fullName>
    </submittedName>
</protein>
<evidence type="ECO:0000256" key="1">
    <source>
        <dbReference type="ARBA" id="ARBA00004370"/>
    </source>
</evidence>
<evidence type="ECO:0000313" key="11">
    <source>
        <dbReference type="EMBL" id="VDP91779.1"/>
    </source>
</evidence>
<feature type="domain" description="Ig-like" evidence="9">
    <location>
        <begin position="434"/>
        <end position="537"/>
    </location>
</feature>
<dbReference type="Pfam" id="PF13927">
    <property type="entry name" value="Ig_3"/>
    <property type="match status" value="2"/>
</dbReference>
<dbReference type="InterPro" id="IPR036179">
    <property type="entry name" value="Ig-like_dom_sf"/>
</dbReference>
<evidence type="ECO:0000256" key="5">
    <source>
        <dbReference type="ARBA" id="ARBA00023157"/>
    </source>
</evidence>
<keyword evidence="3" id="KW-0677">Repeat</keyword>
<evidence type="ECO:0000256" key="4">
    <source>
        <dbReference type="ARBA" id="ARBA00023136"/>
    </source>
</evidence>
<feature type="domain" description="Ig-like" evidence="9">
    <location>
        <begin position="64"/>
        <end position="147"/>
    </location>
</feature>
<evidence type="ECO:0000313" key="12">
    <source>
        <dbReference type="Proteomes" id="UP000272942"/>
    </source>
</evidence>
<reference evidence="11 12" key="2">
    <citation type="submission" date="2018-11" db="EMBL/GenBank/DDBJ databases">
        <authorList>
            <consortium name="Pathogen Informatics"/>
        </authorList>
    </citation>
    <scope>NUCLEOTIDE SEQUENCE [LARGE SCALE GENOMIC DNA]</scope>
    <source>
        <strain evidence="11 12">Egypt</strain>
    </source>
</reference>
<feature type="chain" id="PRO_5043138348" evidence="8">
    <location>
        <begin position="19"/>
        <end position="920"/>
    </location>
</feature>
<dbReference type="InterPro" id="IPR051170">
    <property type="entry name" value="Neural/epithelial_adhesion"/>
</dbReference>
<dbReference type="AlphaFoldDB" id="A0A183B5M3"/>
<dbReference type="SUPFAM" id="SSF49265">
    <property type="entry name" value="Fibronectin type III"/>
    <property type="match status" value="2"/>
</dbReference>
<dbReference type="WBParaSite" id="ECPE_0001454801-mRNA-1">
    <property type="protein sequence ID" value="ECPE_0001454801-mRNA-1"/>
    <property type="gene ID" value="ECPE_0001454801"/>
</dbReference>
<dbReference type="SMART" id="SM00060">
    <property type="entry name" value="FN3"/>
    <property type="match status" value="1"/>
</dbReference>
<accession>A0A183B5M3</accession>
<gene>
    <name evidence="11" type="ORF">ECPE_LOCUS14507</name>
</gene>
<keyword evidence="5" id="KW-1015">Disulfide bond</keyword>
<dbReference type="SMART" id="SM00406">
    <property type="entry name" value="IGv"/>
    <property type="match status" value="3"/>
</dbReference>
<evidence type="ECO:0000256" key="2">
    <source>
        <dbReference type="ARBA" id="ARBA00022729"/>
    </source>
</evidence>
<dbReference type="InterPro" id="IPR003961">
    <property type="entry name" value="FN3_dom"/>
</dbReference>
<dbReference type="InterPro" id="IPR013106">
    <property type="entry name" value="Ig_V-set"/>
</dbReference>
<dbReference type="InterPro" id="IPR013783">
    <property type="entry name" value="Ig-like_fold"/>
</dbReference>
<dbReference type="Gene3D" id="2.60.40.10">
    <property type="entry name" value="Immunoglobulins"/>
    <property type="match status" value="6"/>
</dbReference>
<dbReference type="PROSITE" id="PS50853">
    <property type="entry name" value="FN3"/>
    <property type="match status" value="1"/>
</dbReference>
<dbReference type="InterPro" id="IPR036116">
    <property type="entry name" value="FN3_sf"/>
</dbReference>
<dbReference type="SMART" id="SM00408">
    <property type="entry name" value="IGc2"/>
    <property type="match status" value="4"/>
</dbReference>
<feature type="domain" description="Ig-like" evidence="9">
    <location>
        <begin position="245"/>
        <end position="326"/>
    </location>
</feature>
<dbReference type="SMART" id="SM00409">
    <property type="entry name" value="IG"/>
    <property type="match status" value="5"/>
</dbReference>
<sequence length="920" mass="101622">SSSLCYLVLSCFSIFTLASYSSCLDESTKNRDHWAWPRTRTLLQDFKTCPEIVLLTQLTGDHRPVFTTSPEDTFLPHDQQLTLKCYATGYPAPSITWYKDDKPGTSNRITNHGELIILRFGTSDEGVYYCNASNIHGWAKSASATVRSAFFDSSAAQGPDNKAVNVGDTVVLECVPPNGLPKPSVSWTRDGSVLTESHRIQIIEHSNLKIHPVKQSDAGSYQCRAENFAGRWESSPSTLTVQRKPRFTSAPGNKQAVVGESVDFQCLAADVPNSTIVWRKSMGKMRAKLWNKRSLRIENVQLSDAGDYVCEVKNAHGRAEAVAHLSVISPPTFLVTPDDRTVPVGETVTFDCVASGTPPPSVRWIHNGETFWVPSGYNPSVFGRRQVYSNGTLIISSVTATDEGMYECRASQLAGIVKSLSRLFVETPFAQPLPVIELVPQNLTLYSGMIATFPCQASVLRYPRSSPTTSDHSFPEIVTHWYINGVRVSPPNDRRIVLFNTGSLQLHAVRPSDTGVYKCEVEVEEFNRGTVSSTKTSWSAHLTVLQSGLESDSAGMNFEGKNADGLIPHPPERIELLSVGDTWITILLDFPETNNSAPRQDLPSEYRIEYAEYNSSSGWQLASASVKARETRIENLNPRTGYYILVRGVNKHGVGRPKILDQVVYTLASSTRDDVDQVHILARIQKVHFSPLLSRPLSPSEALVEWTTCGHVASLSEINAHKVTAKPVPLSRCLSLDPKLNGYTLQHHEEKASFTESQCSLSDSSTEYESGDEFSHCSLSELRDKYDLSADPPLSLTREHFEVNADVANGNSLYKRAVIPELKPFICYSVEIEPVGTHPLFGHLFGPRSKSVTVLTFDSSPSGAPKVFRALWVQNGTVLELHWHPPAMWEQGGVLTGYTMRIIGPSALSNRNINVSSVVF</sequence>
<dbReference type="Proteomes" id="UP000272942">
    <property type="component" value="Unassembled WGS sequence"/>
</dbReference>
<evidence type="ECO:0000259" key="10">
    <source>
        <dbReference type="PROSITE" id="PS50853"/>
    </source>
</evidence>
<dbReference type="Pfam" id="PF07679">
    <property type="entry name" value="I-set"/>
    <property type="match status" value="2"/>
</dbReference>
<evidence type="ECO:0000259" key="9">
    <source>
        <dbReference type="PROSITE" id="PS50835"/>
    </source>
</evidence>
<keyword evidence="2 8" id="KW-0732">Signal</keyword>
<keyword evidence="7" id="KW-0393">Immunoglobulin domain</keyword>
<dbReference type="InterPro" id="IPR003598">
    <property type="entry name" value="Ig_sub2"/>
</dbReference>
<feature type="domain" description="Fibronectin type-III" evidence="10">
    <location>
        <begin position="570"/>
        <end position="669"/>
    </location>
</feature>
<dbReference type="EMBL" id="UZAN01057735">
    <property type="protein sequence ID" value="VDP91779.1"/>
    <property type="molecule type" value="Genomic_DNA"/>
</dbReference>
<dbReference type="SUPFAM" id="SSF48726">
    <property type="entry name" value="Immunoglobulin"/>
    <property type="match status" value="5"/>
</dbReference>
<dbReference type="InterPro" id="IPR013098">
    <property type="entry name" value="Ig_I-set"/>
</dbReference>
<evidence type="ECO:0000256" key="6">
    <source>
        <dbReference type="ARBA" id="ARBA00023180"/>
    </source>
</evidence>
<evidence type="ECO:0000256" key="7">
    <source>
        <dbReference type="ARBA" id="ARBA00023319"/>
    </source>
</evidence>
<proteinExistence type="predicted"/>
<dbReference type="FunFam" id="2.60.40.10:FF:000032">
    <property type="entry name" value="palladin isoform X1"/>
    <property type="match status" value="1"/>
</dbReference>
<dbReference type="FunFam" id="2.60.40.10:FF:000004">
    <property type="entry name" value="DCC isoform 1"/>
    <property type="match status" value="1"/>
</dbReference>
<dbReference type="OrthoDB" id="428111at2759"/>
<dbReference type="PANTHER" id="PTHR12231:SF246">
    <property type="entry name" value="ROUNDABOUT 1, ISOFORM A-RELATED"/>
    <property type="match status" value="1"/>
</dbReference>
<keyword evidence="12" id="KW-1185">Reference proteome</keyword>
<dbReference type="PROSITE" id="PS50835">
    <property type="entry name" value="IG_LIKE"/>
    <property type="match status" value="5"/>
</dbReference>
<comment type="subcellular location">
    <subcellularLocation>
        <location evidence="1">Membrane</location>
    </subcellularLocation>
</comment>
<dbReference type="GO" id="GO:0016020">
    <property type="term" value="C:membrane"/>
    <property type="evidence" value="ECO:0007669"/>
    <property type="project" value="UniProtKB-SubCell"/>
</dbReference>
<dbReference type="PANTHER" id="PTHR12231">
    <property type="entry name" value="CTX-RELATED TYPE I TRANSMEMBRANE PROTEIN"/>
    <property type="match status" value="1"/>
</dbReference>
<evidence type="ECO:0000313" key="13">
    <source>
        <dbReference type="WBParaSite" id="ECPE_0001454801-mRNA-1"/>
    </source>
</evidence>
<evidence type="ECO:0000256" key="8">
    <source>
        <dbReference type="SAM" id="SignalP"/>
    </source>
</evidence>
<name>A0A183B5M3_9TREM</name>
<feature type="signal peptide" evidence="8">
    <location>
        <begin position="1"/>
        <end position="18"/>
    </location>
</feature>
<dbReference type="InterPro" id="IPR007110">
    <property type="entry name" value="Ig-like_dom"/>
</dbReference>
<keyword evidence="4" id="KW-0472">Membrane</keyword>
<reference evidence="13" key="1">
    <citation type="submission" date="2016-06" db="UniProtKB">
        <authorList>
            <consortium name="WormBaseParasite"/>
        </authorList>
    </citation>
    <scope>IDENTIFICATION</scope>
</reference>